<sequence length="576" mass="62598">MQTATTLTGVFWRSCSAAALLFLLTAIPGGHGAKVALQALQSKRLATGLDNTQSSASAIFADLSSLALSSSLTIGQNATQARDSLNKMESLLLSLGRQPTTDSSMVETATMIGRILEDSMKAAIRTQLALQQNSLETAVGTINACASHLKYNEAKVLRDQVPGLAAEHQQCRQDEGRKAELVDDCEQSLANHKASHATARVGCDAVIDYPSGGRGLCNNRVGSVADHYRSLHTFWDEYLKWYDGNMTICNALQEKVQSTSTNCSNLSAARDAQRRRCNSQQAKLDTTSCGFVTSAEYGCAAYSRCYDQTLASFISLNSTIAEEEQTLRQEWRAVLRIECLLKALLSDNKHAAIDGCIGRVHNLDEISVNYAPPPTPLNETYPHNTVCKNLTDYVPVTAAYAKRWYDGLPTSAQAESRIVRFCPSQSGGQRQEVGTMQTACKGKLLIPTRSQATFSSSGVVNPEPGLDSATSWAPKQAQAGEFLMLDLGEEVRVGGAYVQGGSRENRCLDSWVTTYMIQYSVNGSFSSLPEALRGSHDCSSKVETRFDPPLQAQFLRFVVESWHGHGSMRVGILVCD</sequence>
<dbReference type="Gene3D" id="2.60.120.260">
    <property type="entry name" value="Galactose-binding domain-like"/>
    <property type="match status" value="1"/>
</dbReference>
<reference evidence="3" key="1">
    <citation type="submission" date="2021-02" db="EMBL/GenBank/DDBJ databases">
        <authorList>
            <person name="Dougan E. K."/>
            <person name="Rhodes N."/>
            <person name="Thang M."/>
            <person name="Chan C."/>
        </authorList>
    </citation>
    <scope>NUCLEOTIDE SEQUENCE</scope>
</reference>
<dbReference type="Pfam" id="PF00754">
    <property type="entry name" value="F5_F8_type_C"/>
    <property type="match status" value="1"/>
</dbReference>
<proteinExistence type="predicted"/>
<dbReference type="AlphaFoldDB" id="A0A812J4U1"/>
<keyword evidence="4" id="KW-1185">Reference proteome</keyword>
<evidence type="ECO:0000259" key="2">
    <source>
        <dbReference type="PROSITE" id="PS50022"/>
    </source>
</evidence>
<dbReference type="OrthoDB" id="414800at2759"/>
<comment type="caution">
    <text evidence="3">The sequence shown here is derived from an EMBL/GenBank/DDBJ whole genome shotgun (WGS) entry which is preliminary data.</text>
</comment>
<dbReference type="PROSITE" id="PS50022">
    <property type="entry name" value="FA58C_3"/>
    <property type="match status" value="1"/>
</dbReference>
<gene>
    <name evidence="3" type="primary">Nrx-IV</name>
    <name evidence="3" type="ORF">SNAT2548_LOCUS5475</name>
</gene>
<organism evidence="3 4">
    <name type="scientific">Symbiodinium natans</name>
    <dbReference type="NCBI Taxonomy" id="878477"/>
    <lineage>
        <taxon>Eukaryota</taxon>
        <taxon>Sar</taxon>
        <taxon>Alveolata</taxon>
        <taxon>Dinophyceae</taxon>
        <taxon>Suessiales</taxon>
        <taxon>Symbiodiniaceae</taxon>
        <taxon>Symbiodinium</taxon>
    </lineage>
</organism>
<protein>
    <submittedName>
        <fullName evidence="3">Nrx-IV protein</fullName>
    </submittedName>
</protein>
<dbReference type="SUPFAM" id="SSF49785">
    <property type="entry name" value="Galactose-binding domain-like"/>
    <property type="match status" value="1"/>
</dbReference>
<evidence type="ECO:0000313" key="3">
    <source>
        <dbReference type="EMBL" id="CAE7196383.1"/>
    </source>
</evidence>
<accession>A0A812J4U1</accession>
<feature type="chain" id="PRO_5032376853" evidence="1">
    <location>
        <begin position="33"/>
        <end position="576"/>
    </location>
</feature>
<evidence type="ECO:0000256" key="1">
    <source>
        <dbReference type="SAM" id="SignalP"/>
    </source>
</evidence>
<dbReference type="InterPro" id="IPR008979">
    <property type="entry name" value="Galactose-bd-like_sf"/>
</dbReference>
<dbReference type="InterPro" id="IPR000421">
    <property type="entry name" value="FA58C"/>
</dbReference>
<feature type="signal peptide" evidence="1">
    <location>
        <begin position="1"/>
        <end position="32"/>
    </location>
</feature>
<dbReference type="PANTHER" id="PTHR24543">
    <property type="entry name" value="MULTICOPPER OXIDASE-RELATED"/>
    <property type="match status" value="1"/>
</dbReference>
<feature type="domain" description="F5/8 type C" evidence="2">
    <location>
        <begin position="433"/>
        <end position="575"/>
    </location>
</feature>
<name>A0A812J4U1_9DINO</name>
<dbReference type="Proteomes" id="UP000604046">
    <property type="component" value="Unassembled WGS sequence"/>
</dbReference>
<keyword evidence="1" id="KW-0732">Signal</keyword>
<evidence type="ECO:0000313" key="4">
    <source>
        <dbReference type="Proteomes" id="UP000604046"/>
    </source>
</evidence>
<dbReference type="EMBL" id="CAJNDS010000348">
    <property type="protein sequence ID" value="CAE7196383.1"/>
    <property type="molecule type" value="Genomic_DNA"/>
</dbReference>